<dbReference type="AlphaFoldDB" id="A0A564W4K7"/>
<keyword evidence="2" id="KW-1185">Reference proteome</keyword>
<gene>
    <name evidence="1" type="ORF">RSSSTS7063_00164</name>
</gene>
<evidence type="ECO:0000313" key="2">
    <source>
        <dbReference type="Proteomes" id="UP000408482"/>
    </source>
</evidence>
<organism evidence="1 2">
    <name type="scientific">Blautia luti</name>
    <dbReference type="NCBI Taxonomy" id="89014"/>
    <lineage>
        <taxon>Bacteria</taxon>
        <taxon>Bacillati</taxon>
        <taxon>Bacillota</taxon>
        <taxon>Clostridia</taxon>
        <taxon>Lachnospirales</taxon>
        <taxon>Lachnospiraceae</taxon>
        <taxon>Blautia</taxon>
    </lineage>
</organism>
<dbReference type="EMBL" id="CABHNW010000126">
    <property type="protein sequence ID" value="VUX39570.1"/>
    <property type="molecule type" value="Genomic_DNA"/>
</dbReference>
<accession>A0A564W4K7</accession>
<sequence>MLKNSNTENSRISDTSAKILAENVKAVYSVKKIRNTAEKGYRYQTGRRQDERRKNFQLCKTM</sequence>
<dbReference type="Proteomes" id="UP000408482">
    <property type="component" value="Unassembled WGS sequence"/>
</dbReference>
<name>A0A564W4K7_9FIRM</name>
<protein>
    <submittedName>
        <fullName evidence="1">Uncharacterized protein</fullName>
    </submittedName>
</protein>
<evidence type="ECO:0000313" key="1">
    <source>
        <dbReference type="EMBL" id="VUX39570.1"/>
    </source>
</evidence>
<reference evidence="1 2" key="1">
    <citation type="submission" date="2019-07" db="EMBL/GenBank/DDBJ databases">
        <authorList>
            <person name="Hibberd C M."/>
            <person name="Gehrig L. J."/>
            <person name="Chang H.-W."/>
            <person name="Venkatesh S."/>
        </authorList>
    </citation>
    <scope>NUCLEOTIDE SEQUENCE [LARGE SCALE GENOMIC DNA]</scope>
    <source>
        <strain evidence="1">Blautia_luti_SSTS_Bg7063</strain>
    </source>
</reference>
<proteinExistence type="predicted"/>